<accession>A0AAJ1EQR8</accession>
<evidence type="ECO:0000259" key="1">
    <source>
        <dbReference type="PROSITE" id="PS50943"/>
    </source>
</evidence>
<dbReference type="EMBL" id="JAJBNC010000004">
    <property type="protein sequence ID" value="MCB5492798.1"/>
    <property type="molecule type" value="Genomic_DNA"/>
</dbReference>
<dbReference type="RefSeq" id="WP_173878628.1">
    <property type="nucleotide sequence ID" value="NZ_JAAIMT010000003.1"/>
</dbReference>
<dbReference type="SUPFAM" id="SSF47413">
    <property type="entry name" value="lambda repressor-like DNA-binding domains"/>
    <property type="match status" value="1"/>
</dbReference>
<gene>
    <name evidence="2" type="ORF">LIQ10_03435</name>
</gene>
<name>A0AAJ1EQR8_MEDGN</name>
<organism evidence="2 3">
    <name type="scientific">Mediterraneibacter gnavus</name>
    <name type="common">Ruminococcus gnavus</name>
    <dbReference type="NCBI Taxonomy" id="33038"/>
    <lineage>
        <taxon>Bacteria</taxon>
        <taxon>Bacillati</taxon>
        <taxon>Bacillota</taxon>
        <taxon>Clostridia</taxon>
        <taxon>Lachnospirales</taxon>
        <taxon>Lachnospiraceae</taxon>
        <taxon>Mediterraneibacter</taxon>
    </lineage>
</organism>
<dbReference type="SMART" id="SM00530">
    <property type="entry name" value="HTH_XRE"/>
    <property type="match status" value="1"/>
</dbReference>
<evidence type="ECO:0000313" key="3">
    <source>
        <dbReference type="Proteomes" id="UP001297422"/>
    </source>
</evidence>
<protein>
    <submittedName>
        <fullName evidence="2">Helix-turn-helix domain-containing protein</fullName>
    </submittedName>
</protein>
<evidence type="ECO:0000313" key="2">
    <source>
        <dbReference type="EMBL" id="MCB5492798.1"/>
    </source>
</evidence>
<dbReference type="InterPro" id="IPR010982">
    <property type="entry name" value="Lambda_DNA-bd_dom_sf"/>
</dbReference>
<reference evidence="2" key="1">
    <citation type="submission" date="2021-10" db="EMBL/GenBank/DDBJ databases">
        <title>Collection of gut derived symbiotic bacterial strains cultured from healthy donors.</title>
        <authorList>
            <person name="Lin H."/>
            <person name="Littmann E."/>
            <person name="Claire K."/>
            <person name="Pamer E."/>
        </authorList>
    </citation>
    <scope>NUCLEOTIDE SEQUENCE</scope>
    <source>
        <strain evidence="2">MSK.23.4</strain>
    </source>
</reference>
<dbReference type="GO" id="GO:0003677">
    <property type="term" value="F:DNA binding"/>
    <property type="evidence" value="ECO:0007669"/>
    <property type="project" value="InterPro"/>
</dbReference>
<proteinExistence type="predicted"/>
<dbReference type="CDD" id="cd00093">
    <property type="entry name" value="HTH_XRE"/>
    <property type="match status" value="1"/>
</dbReference>
<dbReference type="Gene3D" id="1.10.260.40">
    <property type="entry name" value="lambda repressor-like DNA-binding domains"/>
    <property type="match status" value="1"/>
</dbReference>
<dbReference type="PROSITE" id="PS50943">
    <property type="entry name" value="HTH_CROC1"/>
    <property type="match status" value="1"/>
</dbReference>
<dbReference type="InterPro" id="IPR001387">
    <property type="entry name" value="Cro/C1-type_HTH"/>
</dbReference>
<dbReference type="Proteomes" id="UP001297422">
    <property type="component" value="Unassembled WGS sequence"/>
</dbReference>
<comment type="caution">
    <text evidence="2">The sequence shown here is derived from an EMBL/GenBank/DDBJ whole genome shotgun (WGS) entry which is preliminary data.</text>
</comment>
<feature type="domain" description="HTH cro/C1-type" evidence="1">
    <location>
        <begin position="7"/>
        <end position="59"/>
    </location>
</feature>
<dbReference type="AlphaFoldDB" id="A0AAJ1EQR8"/>
<sequence length="117" mass="13131">MSLVARIKQLACEKNLTIKAIEETAGFGNGTIRRWDNSPPSSDKLLKIAYMLNTTCEYLLTGVSQASGPISSEDCEWLVLIHKLPKDAQLEFKGELKGYIKRMNQEDEGSRKLKEAK</sequence>